<feature type="domain" description="Amine oxidase" evidence="1">
    <location>
        <begin position="55"/>
        <end position="534"/>
    </location>
</feature>
<evidence type="ECO:0000313" key="2">
    <source>
        <dbReference type="EMBL" id="USR91474.1"/>
    </source>
</evidence>
<dbReference type="PRINTS" id="PR00419">
    <property type="entry name" value="ADXRDTASE"/>
</dbReference>
<gene>
    <name evidence="2" type="ORF">NEA10_01710</name>
</gene>
<dbReference type="Pfam" id="PF01593">
    <property type="entry name" value="Amino_oxidase"/>
    <property type="match status" value="1"/>
</dbReference>
<name>A0ABY5AQH2_9CYAN</name>
<evidence type="ECO:0000313" key="3">
    <source>
        <dbReference type="Proteomes" id="UP001056708"/>
    </source>
</evidence>
<dbReference type="Gene3D" id="1.10.405.40">
    <property type="match status" value="1"/>
</dbReference>
<dbReference type="Proteomes" id="UP001056708">
    <property type="component" value="Chromosome"/>
</dbReference>
<reference evidence="2" key="1">
    <citation type="submission" date="2022-06" db="EMBL/GenBank/DDBJ databases">
        <title>Genome sequence of Phormidium yuhuli AB48 isolated from an industrial photobioreactor environment.</title>
        <authorList>
            <person name="Qiu Y."/>
            <person name="Noonan A.J.C."/>
            <person name="Dofher K."/>
            <person name="Koch M."/>
            <person name="Kieft B."/>
            <person name="Lin X."/>
            <person name="Ziels R.M."/>
            <person name="Hallam S.J."/>
        </authorList>
    </citation>
    <scope>NUCLEOTIDE SEQUENCE</scope>
    <source>
        <strain evidence="2">AB48</strain>
    </source>
</reference>
<dbReference type="Gene3D" id="3.50.50.60">
    <property type="entry name" value="FAD/NAD(P)-binding domain"/>
    <property type="match status" value="1"/>
</dbReference>
<dbReference type="InterPro" id="IPR002937">
    <property type="entry name" value="Amino_oxidase"/>
</dbReference>
<dbReference type="PANTHER" id="PTHR10742">
    <property type="entry name" value="FLAVIN MONOAMINE OXIDASE"/>
    <property type="match status" value="1"/>
</dbReference>
<dbReference type="Gene3D" id="3.90.660.10">
    <property type="match status" value="1"/>
</dbReference>
<accession>A0ABY5AQH2</accession>
<dbReference type="SUPFAM" id="SSF51905">
    <property type="entry name" value="FAD/NAD(P)-binding domain"/>
    <property type="match status" value="1"/>
</dbReference>
<dbReference type="RefSeq" id="WP_252663494.1">
    <property type="nucleotide sequence ID" value="NZ_CP098611.1"/>
</dbReference>
<dbReference type="SUPFAM" id="SSF54373">
    <property type="entry name" value="FAD-linked reductases, C-terminal domain"/>
    <property type="match status" value="1"/>
</dbReference>
<proteinExistence type="predicted"/>
<sequence>MSLLSNIAPNTSASSIKGMIDTLYDYVDFIKQGPIASLPQPLWGTEVAIIGAGASGLAAAYELLKIGAQPVVFEASNRLGGRAYSHKFPNSDIFAEFGAMRFPLSGGLFLFYLNQVFGLTERGPFPDPGQVPTRLYYENRIIDWPTGESTPKDAKFRAIGQAWSQFSNGLWQPLQEAWQSQDRDRLRQIWQSYIDRYKNLTFYEGVRQGIPHWTDEELNAFGALGIGSGGFGPLYSANFLEIFRLIANGWENQQQFLPFGISTMMERFYHQSVTLPSGESASLASTEAIRYRSQVTAIDLSQEQPQVTWRDSQGTTHHQCFPAVIVAIPTRAMERLGLTLGGSGIPVVDEAVKVAIRNLHTTNSSKLFIRTKTKFWLDDPTFPQNIQTDELPRGVYALDYPRPYNPEDNGVILISYTWEDDSSKLLALDKQERLQCFRQAIANVSPEFAEHLQPLQGEDDILCVDWEVESGYQGAFKLQYPGQDAHLHALYYQFQTALSPESDRGIYLAGDGVSWAGGWMEGALTTGINSACAVALRLGGRVRPGSPLSQNPNLYHYGDRSSEP</sequence>
<dbReference type="InterPro" id="IPR050281">
    <property type="entry name" value="Flavin_monoamine_oxidase"/>
</dbReference>
<dbReference type="EMBL" id="CP098611">
    <property type="protein sequence ID" value="USR91474.1"/>
    <property type="molecule type" value="Genomic_DNA"/>
</dbReference>
<protein>
    <submittedName>
        <fullName evidence="2">FAD-dependent oxidoreductase</fullName>
    </submittedName>
</protein>
<evidence type="ECO:0000259" key="1">
    <source>
        <dbReference type="Pfam" id="PF01593"/>
    </source>
</evidence>
<keyword evidence="3" id="KW-1185">Reference proteome</keyword>
<dbReference type="InterPro" id="IPR036188">
    <property type="entry name" value="FAD/NAD-bd_sf"/>
</dbReference>
<organism evidence="2 3">
    <name type="scientific">Phormidium yuhuli AB48</name>
    <dbReference type="NCBI Taxonomy" id="2940671"/>
    <lineage>
        <taxon>Bacteria</taxon>
        <taxon>Bacillati</taxon>
        <taxon>Cyanobacteriota</taxon>
        <taxon>Cyanophyceae</taxon>
        <taxon>Oscillatoriophycideae</taxon>
        <taxon>Oscillatoriales</taxon>
        <taxon>Oscillatoriaceae</taxon>
        <taxon>Phormidium</taxon>
        <taxon>Phormidium yuhuli</taxon>
    </lineage>
</organism>
<dbReference type="PANTHER" id="PTHR10742:SF342">
    <property type="entry name" value="AMINE OXIDASE"/>
    <property type="match status" value="1"/>
</dbReference>